<dbReference type="GO" id="GO:0016020">
    <property type="term" value="C:membrane"/>
    <property type="evidence" value="ECO:0007669"/>
    <property type="project" value="UniProtKB-SubCell"/>
</dbReference>
<proteinExistence type="inferred from homology"/>
<evidence type="ECO:0000256" key="6">
    <source>
        <dbReference type="ARBA" id="ARBA00023002"/>
    </source>
</evidence>
<evidence type="ECO:0000256" key="1">
    <source>
        <dbReference type="ARBA" id="ARBA00004141"/>
    </source>
</evidence>
<evidence type="ECO:0000256" key="8">
    <source>
        <dbReference type="ARBA" id="ARBA00023157"/>
    </source>
</evidence>
<keyword evidence="4" id="KW-0874">Quinone</keyword>
<dbReference type="STRING" id="454.Lisr_0094"/>
<evidence type="ECO:0000256" key="10">
    <source>
        <dbReference type="SAM" id="Phobius"/>
    </source>
</evidence>
<keyword evidence="9" id="KW-0676">Redox-active center</keyword>
<dbReference type="AlphaFoldDB" id="A0A0W0WR00"/>
<feature type="transmembrane region" description="Helical" evidence="10">
    <location>
        <begin position="383"/>
        <end position="405"/>
    </location>
</feature>
<protein>
    <submittedName>
        <fullName evidence="14">Putative NAD dependent epimerase/dehydratase family protein</fullName>
    </submittedName>
</protein>
<feature type="transmembrane region" description="Helical" evidence="10">
    <location>
        <begin position="443"/>
        <end position="463"/>
    </location>
</feature>
<dbReference type="Gene3D" id="3.40.50.720">
    <property type="entry name" value="NAD(P)-binding Rossmann-like Domain"/>
    <property type="match status" value="1"/>
</dbReference>
<dbReference type="Pfam" id="PF01370">
    <property type="entry name" value="Epimerase"/>
    <property type="match status" value="1"/>
</dbReference>
<dbReference type="EMBL" id="LNYH01000004">
    <property type="protein sequence ID" value="KTD34550.1"/>
    <property type="molecule type" value="Genomic_DNA"/>
</dbReference>
<feature type="domain" description="SPW repeat-containing integral membrane" evidence="12">
    <location>
        <begin position="711"/>
        <end position="801"/>
    </location>
</feature>
<dbReference type="SUPFAM" id="SSF51735">
    <property type="entry name" value="NAD(P)-binding Rossmann-fold domains"/>
    <property type="match status" value="1"/>
</dbReference>
<gene>
    <name evidence="14" type="ORF">Lisr_0094</name>
</gene>
<evidence type="ECO:0000256" key="9">
    <source>
        <dbReference type="ARBA" id="ARBA00023284"/>
    </source>
</evidence>
<dbReference type="GO" id="GO:0048038">
    <property type="term" value="F:quinone binding"/>
    <property type="evidence" value="ECO:0007669"/>
    <property type="project" value="UniProtKB-KW"/>
</dbReference>
<dbReference type="InterPro" id="IPR001509">
    <property type="entry name" value="Epimerase_deHydtase"/>
</dbReference>
<dbReference type="PATRIC" id="fig|454.4.peg.100"/>
<evidence type="ECO:0000259" key="12">
    <source>
        <dbReference type="Pfam" id="PF03779"/>
    </source>
</evidence>
<dbReference type="CDD" id="cd08946">
    <property type="entry name" value="SDR_e"/>
    <property type="match status" value="1"/>
</dbReference>
<evidence type="ECO:0000259" key="11">
    <source>
        <dbReference type="Pfam" id="PF01370"/>
    </source>
</evidence>
<dbReference type="OrthoDB" id="9814124at2"/>
<keyword evidence="3 10" id="KW-0812">Transmembrane</keyword>
<evidence type="ECO:0000259" key="13">
    <source>
        <dbReference type="Pfam" id="PF07884"/>
    </source>
</evidence>
<feature type="transmembrane region" description="Helical" evidence="10">
    <location>
        <begin position="598"/>
        <end position="619"/>
    </location>
</feature>
<accession>A0A0W0WR00</accession>
<dbReference type="InterPro" id="IPR036291">
    <property type="entry name" value="NAD(P)-bd_dom_sf"/>
</dbReference>
<evidence type="ECO:0000313" key="14">
    <source>
        <dbReference type="EMBL" id="KTD34550.1"/>
    </source>
</evidence>
<dbReference type="InterPro" id="IPR038354">
    <property type="entry name" value="VKOR_sf"/>
</dbReference>
<feature type="domain" description="Vitamin K epoxide reductase" evidence="13">
    <location>
        <begin position="512"/>
        <end position="646"/>
    </location>
</feature>
<dbReference type="Proteomes" id="UP000054761">
    <property type="component" value="Unassembled WGS sequence"/>
</dbReference>
<comment type="similarity">
    <text evidence="2">Belongs to the VKOR family.</text>
</comment>
<evidence type="ECO:0000256" key="5">
    <source>
        <dbReference type="ARBA" id="ARBA00022989"/>
    </source>
</evidence>
<organism evidence="14 15">
    <name type="scientific">Legionella israelensis</name>
    <dbReference type="NCBI Taxonomy" id="454"/>
    <lineage>
        <taxon>Bacteria</taxon>
        <taxon>Pseudomonadati</taxon>
        <taxon>Pseudomonadota</taxon>
        <taxon>Gammaproteobacteria</taxon>
        <taxon>Legionellales</taxon>
        <taxon>Legionellaceae</taxon>
        <taxon>Legionella</taxon>
    </lineage>
</organism>
<evidence type="ECO:0000313" key="15">
    <source>
        <dbReference type="Proteomes" id="UP000054761"/>
    </source>
</evidence>
<comment type="subcellular location">
    <subcellularLocation>
        <location evidence="1">Membrane</location>
        <topology evidence="1">Multi-pass membrane protein</topology>
    </subcellularLocation>
</comment>
<dbReference type="InterPro" id="IPR005530">
    <property type="entry name" value="SPW"/>
</dbReference>
<keyword evidence="15" id="KW-1185">Reference proteome</keyword>
<dbReference type="Gene3D" id="1.20.1440.130">
    <property type="entry name" value="VKOR domain"/>
    <property type="match status" value="1"/>
</dbReference>
<feature type="transmembrane region" description="Helical" evidence="10">
    <location>
        <begin position="411"/>
        <end position="431"/>
    </location>
</feature>
<feature type="transmembrane region" description="Helical" evidence="10">
    <location>
        <begin position="511"/>
        <end position="528"/>
    </location>
</feature>
<evidence type="ECO:0000256" key="2">
    <source>
        <dbReference type="ARBA" id="ARBA00006214"/>
    </source>
</evidence>
<sequence>MSNVKKPVVLITGSSGNIGSAITQALKNDYDVVGFDMEGTKCDFTFDITSTASIELALKRFKERYGNKIATVIHLAAYFDFSGEESPLYEAVNVEGTKNLLQKLQNFEVEQFIYTSTMLVHQPCQPGEMINEDSSLNPKWIYPQSKLKTEKIIKKHHGDIPYLILRLAGLYDESSCVPTLSHQIARIYERRVKSHLYAGDLRAGQSFIHQDDLVDLFKKAVDKRQELPEEDIILAGESQAVSYQNLQEQITQLIHQEKAEIITVPSSIAKAGAWIEEKSEPIVPDDFDQGEKPFIRPFMIDMASDHYSLDISKAKKQLDWEPKNRIEDTLSKIIQFLKKDPEQWYEKNGLTLPHWMQGIKDKNAEKIRASYEKQLKKQHQQNLWAHFLNLSLGFWLITSPMTLGYESYYNSISDIVSGCLLVIFSFLCLSWRMAIARLVCTTIGLWVIFAPLVFWVPTAAAYLNDTLVGSMIIGFSILVRPDIGVAPNAAMTGPVIPPGWDFSPSTWPQRLPIIILAFIGLFISRYLAAYQLGHIDNAWDPFFQGSTTDPKNGTEEIITSYVSEAWPVPDAGLGAVVYLLEILTGIIGGSNRWRTMPWLVLLFGFMIVPLGAVSITFIIIQPILLNTWCTLCLIGAVAMVLQIPYSFDEIIATSIFLWRRWKAGRPFWKIFFVGDSDEEKPQKEEPHAHDLERSAGAIIKDMLSGGVTFPWNLMLCLLIGVWLMFTRITLDATGSMANADHLIGSLIITVTVTALAESVRIVRFINLIFAIALLITPFAYGADALATIASLICGVLLFLLTLPRGKIVSSYGSWEKIIV</sequence>
<feature type="transmembrane region" description="Helical" evidence="10">
    <location>
        <begin position="625"/>
        <end position="647"/>
    </location>
</feature>
<dbReference type="PANTHER" id="PTHR43245">
    <property type="entry name" value="BIFUNCTIONAL POLYMYXIN RESISTANCE PROTEIN ARNA"/>
    <property type="match status" value="1"/>
</dbReference>
<name>A0A0W0WR00_9GAMM</name>
<keyword evidence="6" id="KW-0560">Oxidoreductase</keyword>
<feature type="transmembrane region" description="Helical" evidence="10">
    <location>
        <begin position="703"/>
        <end position="725"/>
    </location>
</feature>
<feature type="domain" description="SPW repeat-containing integral membrane" evidence="12">
    <location>
        <begin position="384"/>
        <end position="476"/>
    </location>
</feature>
<evidence type="ECO:0000256" key="7">
    <source>
        <dbReference type="ARBA" id="ARBA00023136"/>
    </source>
</evidence>
<feature type="transmembrane region" description="Helical" evidence="10">
    <location>
        <begin position="761"/>
        <end position="778"/>
    </location>
</feature>
<evidence type="ECO:0000256" key="4">
    <source>
        <dbReference type="ARBA" id="ARBA00022719"/>
    </source>
</evidence>
<dbReference type="InterPro" id="IPR050177">
    <property type="entry name" value="Lipid_A_modif_metabolic_enz"/>
</dbReference>
<dbReference type="GO" id="GO:0016491">
    <property type="term" value="F:oxidoreductase activity"/>
    <property type="evidence" value="ECO:0007669"/>
    <property type="project" value="UniProtKB-KW"/>
</dbReference>
<evidence type="ECO:0000256" key="3">
    <source>
        <dbReference type="ARBA" id="ARBA00022692"/>
    </source>
</evidence>
<feature type="domain" description="NAD-dependent epimerase/dehydratase" evidence="11">
    <location>
        <begin position="9"/>
        <end position="233"/>
    </location>
</feature>
<keyword evidence="7 10" id="KW-0472">Membrane</keyword>
<dbReference type="Pfam" id="PF03779">
    <property type="entry name" value="SPW"/>
    <property type="match status" value="2"/>
</dbReference>
<comment type="caution">
    <text evidence="14">The sequence shown here is derived from an EMBL/GenBank/DDBJ whole genome shotgun (WGS) entry which is preliminary data.</text>
</comment>
<dbReference type="CDD" id="cd12919">
    <property type="entry name" value="VKOR_2"/>
    <property type="match status" value="1"/>
</dbReference>
<keyword evidence="5 10" id="KW-1133">Transmembrane helix</keyword>
<feature type="transmembrane region" description="Helical" evidence="10">
    <location>
        <begin position="737"/>
        <end position="756"/>
    </location>
</feature>
<dbReference type="RefSeq" id="WP_058500485.1">
    <property type="nucleotide sequence ID" value="NZ_CAAAJA010000014.1"/>
</dbReference>
<reference evidence="14 15" key="1">
    <citation type="submission" date="2015-11" db="EMBL/GenBank/DDBJ databases">
        <title>Genomic analysis of 38 Legionella species identifies large and diverse effector repertoires.</title>
        <authorList>
            <person name="Burstein D."/>
            <person name="Amaro F."/>
            <person name="Zusman T."/>
            <person name="Lifshitz Z."/>
            <person name="Cohen O."/>
            <person name="Gilbert J.A."/>
            <person name="Pupko T."/>
            <person name="Shuman H.A."/>
            <person name="Segal G."/>
        </authorList>
    </citation>
    <scope>NUCLEOTIDE SEQUENCE [LARGE SCALE GENOMIC DNA]</scope>
    <source>
        <strain evidence="14 15">Bercovier 4</strain>
    </source>
</reference>
<keyword evidence="8" id="KW-1015">Disulfide bond</keyword>
<dbReference type="Pfam" id="PF07884">
    <property type="entry name" value="VKOR"/>
    <property type="match status" value="1"/>
</dbReference>
<dbReference type="InterPro" id="IPR012932">
    <property type="entry name" value="VKOR"/>
</dbReference>
<feature type="transmembrane region" description="Helical" evidence="10">
    <location>
        <begin position="784"/>
        <end position="802"/>
    </location>
</feature>